<dbReference type="AlphaFoldDB" id="A0AAE3GEP0"/>
<dbReference type="PANTHER" id="PTHR43364:SF6">
    <property type="entry name" value="OXIDOREDUCTASE-RELATED"/>
    <property type="match status" value="1"/>
</dbReference>
<organism evidence="2 3">
    <name type="scientific">Goodfellowiella coeruleoviolacea</name>
    <dbReference type="NCBI Taxonomy" id="334858"/>
    <lineage>
        <taxon>Bacteria</taxon>
        <taxon>Bacillati</taxon>
        <taxon>Actinomycetota</taxon>
        <taxon>Actinomycetes</taxon>
        <taxon>Pseudonocardiales</taxon>
        <taxon>Pseudonocardiaceae</taxon>
        <taxon>Goodfellowiella</taxon>
    </lineage>
</organism>
<dbReference type="InterPro" id="IPR050523">
    <property type="entry name" value="AKR_Detox_Biosynth"/>
</dbReference>
<proteinExistence type="predicted"/>
<name>A0AAE3GEP0_9PSEU</name>
<evidence type="ECO:0000313" key="3">
    <source>
        <dbReference type="Proteomes" id="UP001206128"/>
    </source>
</evidence>
<dbReference type="InterPro" id="IPR023210">
    <property type="entry name" value="NADP_OxRdtase_dom"/>
</dbReference>
<reference evidence="2" key="1">
    <citation type="submission" date="2022-06" db="EMBL/GenBank/DDBJ databases">
        <title>Genomic Encyclopedia of Archaeal and Bacterial Type Strains, Phase II (KMG-II): from individual species to whole genera.</title>
        <authorList>
            <person name="Goeker M."/>
        </authorList>
    </citation>
    <scope>NUCLEOTIDE SEQUENCE</scope>
    <source>
        <strain evidence="2">DSM 43935</strain>
    </source>
</reference>
<sequence>MPETNTWQRLSEARVCLGTMYFGTTVAEPRARQVLDRYLDRGGRLVDTANCYSFWVDGGTGEESERVVGRWLADRGARDDVLLATKVGSRPRTLGAPWPEQAEGLTARVIHDQFARSAERLGTDRVDLYYAHIDDPRTDLAETLGAFARLVERGAVGVVGASNLSAARLRAARDLATSHGWPGYQVVQQRHSYLAVDPGVDIAPQVALDQDLLAYAATQPDLLLHGYSPLLGGAYTRPDKPLAAEYQGPTTQRRLAALREVAARLNATPNQVVLAWMLASTPRVVPVLGVSSVAQLDEAMDALTLDLDQDALTRLTHP</sequence>
<feature type="domain" description="NADP-dependent oxidoreductase" evidence="1">
    <location>
        <begin position="15"/>
        <end position="315"/>
    </location>
</feature>
<dbReference type="RefSeq" id="WP_253773185.1">
    <property type="nucleotide sequence ID" value="NZ_JAMTCK010000008.1"/>
</dbReference>
<evidence type="ECO:0000313" key="2">
    <source>
        <dbReference type="EMBL" id="MCP2166877.1"/>
    </source>
</evidence>
<dbReference type="SUPFAM" id="SSF51430">
    <property type="entry name" value="NAD(P)-linked oxidoreductase"/>
    <property type="match status" value="1"/>
</dbReference>
<dbReference type="InterPro" id="IPR036812">
    <property type="entry name" value="NAD(P)_OxRdtase_dom_sf"/>
</dbReference>
<dbReference type="GO" id="GO:0005829">
    <property type="term" value="C:cytosol"/>
    <property type="evidence" value="ECO:0007669"/>
    <property type="project" value="TreeGrafter"/>
</dbReference>
<evidence type="ECO:0000259" key="1">
    <source>
        <dbReference type="Pfam" id="PF00248"/>
    </source>
</evidence>
<comment type="caution">
    <text evidence="2">The sequence shown here is derived from an EMBL/GenBank/DDBJ whole genome shotgun (WGS) entry which is preliminary data.</text>
</comment>
<dbReference type="EMBL" id="JAMTCK010000008">
    <property type="protein sequence ID" value="MCP2166877.1"/>
    <property type="molecule type" value="Genomic_DNA"/>
</dbReference>
<dbReference type="PANTHER" id="PTHR43364">
    <property type="entry name" value="NADH-SPECIFIC METHYLGLYOXAL REDUCTASE-RELATED"/>
    <property type="match status" value="1"/>
</dbReference>
<keyword evidence="3" id="KW-1185">Reference proteome</keyword>
<dbReference type="Gene3D" id="3.20.20.100">
    <property type="entry name" value="NADP-dependent oxidoreductase domain"/>
    <property type="match status" value="1"/>
</dbReference>
<gene>
    <name evidence="2" type="ORF">LX83_003749</name>
</gene>
<dbReference type="Pfam" id="PF00248">
    <property type="entry name" value="Aldo_ket_red"/>
    <property type="match status" value="1"/>
</dbReference>
<dbReference type="Proteomes" id="UP001206128">
    <property type="component" value="Unassembled WGS sequence"/>
</dbReference>
<protein>
    <submittedName>
        <fullName evidence="2">Oxidoreductase</fullName>
    </submittedName>
</protein>
<accession>A0AAE3GEP0</accession>